<name>A0AAC8VG92_PISSA</name>
<evidence type="ECO:0000256" key="1">
    <source>
        <dbReference type="ARBA" id="ARBA00029447"/>
    </source>
</evidence>
<proteinExistence type="inferred from homology"/>
<feature type="domain" description="T-SNARE coiled-coil homology" evidence="3">
    <location>
        <begin position="1"/>
        <end position="46"/>
    </location>
</feature>
<evidence type="ECO:0000313" key="4">
    <source>
        <dbReference type="EMBL" id="ALB21681.1"/>
    </source>
</evidence>
<dbReference type="AlphaFoldDB" id="A0AAC8VG92"/>
<dbReference type="PROSITE" id="PS50192">
    <property type="entry name" value="T_SNARE"/>
    <property type="match status" value="1"/>
</dbReference>
<evidence type="ECO:0000313" key="5">
    <source>
        <dbReference type="Proteomes" id="UP000029558"/>
    </source>
</evidence>
<comment type="similarity">
    <text evidence="1">Belongs to the methyl-accepting chemotaxis (MCP) protein family.</text>
</comment>
<evidence type="ECO:0000259" key="3">
    <source>
        <dbReference type="PROSITE" id="PS50192"/>
    </source>
</evidence>
<dbReference type="Proteomes" id="UP000029558">
    <property type="component" value="Chromosome"/>
</dbReference>
<organism evidence="4 5">
    <name type="scientific">Piscirickettsia salmonis</name>
    <dbReference type="NCBI Taxonomy" id="1238"/>
    <lineage>
        <taxon>Bacteria</taxon>
        <taxon>Pseudomonadati</taxon>
        <taxon>Pseudomonadota</taxon>
        <taxon>Gammaproteobacteria</taxon>
        <taxon>Thiotrichales</taxon>
        <taxon>Piscirickettsiaceae</taxon>
        <taxon>Piscirickettsia</taxon>
    </lineage>
</organism>
<protein>
    <submittedName>
        <fullName evidence="4">Sensory box protein</fullName>
    </submittedName>
</protein>
<reference evidence="4 5" key="1">
    <citation type="journal article" date="2014" name="Genome Announc.">
        <title>Comparative Genome Analysis of Two Isolates of the Fish Pathogen Piscirickettsia salmonis from Different Hosts Reveals Major Differences in Virulence-Associated Secretion Systems.</title>
        <authorList>
            <person name="Bohle H."/>
            <person name="Henriquez P."/>
            <person name="Grothusen H."/>
            <person name="Navas E."/>
            <person name="Sandoval A."/>
            <person name="Bustamante F."/>
            <person name="Bustos P."/>
            <person name="Mancilla M."/>
        </authorList>
    </citation>
    <scope>NUCLEOTIDE SEQUENCE [LARGE SCALE GENOMIC DNA]</scope>
    <source>
        <strain evidence="5">B1-32597</strain>
    </source>
</reference>
<gene>
    <name evidence="4" type="ORF">KU39_497</name>
</gene>
<sequence length="66" mass="7590">MNNIKNMNSHVATTTDEQNNMTKRIEEQVSSTLLSVRKATELFESTKNEVKRCEPWSAKHGVSRPR</sequence>
<evidence type="ECO:0000256" key="2">
    <source>
        <dbReference type="SAM" id="MobiDB-lite"/>
    </source>
</evidence>
<dbReference type="EMBL" id="CP012508">
    <property type="protein sequence ID" value="ALB21681.1"/>
    <property type="molecule type" value="Genomic_DNA"/>
</dbReference>
<feature type="region of interest" description="Disordered" evidence="2">
    <location>
        <begin position="1"/>
        <end position="22"/>
    </location>
</feature>
<accession>A0AAC8VG92</accession>
<dbReference type="RefSeq" id="WP_144420611.1">
    <property type="nucleotide sequence ID" value="NZ_CP013781.1"/>
</dbReference>
<dbReference type="InterPro" id="IPR000727">
    <property type="entry name" value="T_SNARE_dom"/>
</dbReference>